<keyword evidence="1" id="KW-0479">Metal-binding</keyword>
<feature type="domain" description="Mandelate racemase/muconate lactonizing enzyme C-terminal" evidence="3">
    <location>
        <begin position="125"/>
        <end position="230"/>
    </location>
</feature>
<dbReference type="Proteomes" id="UP000295008">
    <property type="component" value="Unassembled WGS sequence"/>
</dbReference>
<dbReference type="PANTHER" id="PTHR48080:SF2">
    <property type="entry name" value="D-GALACTONATE DEHYDRATASE"/>
    <property type="match status" value="1"/>
</dbReference>
<dbReference type="SFLD" id="SFLDS00001">
    <property type="entry name" value="Enolase"/>
    <property type="match status" value="1"/>
</dbReference>
<dbReference type="Gene3D" id="3.20.20.120">
    <property type="entry name" value="Enolase-like C-terminal domain"/>
    <property type="match status" value="1"/>
</dbReference>
<dbReference type="SUPFAM" id="SSF54826">
    <property type="entry name" value="Enolase N-terminal domain-like"/>
    <property type="match status" value="1"/>
</dbReference>
<dbReference type="SFLD" id="SFLDG00179">
    <property type="entry name" value="mandelate_racemase"/>
    <property type="match status" value="1"/>
</dbReference>
<protein>
    <submittedName>
        <fullName evidence="4">Galactonate dehydratase</fullName>
    </submittedName>
</protein>
<dbReference type="InterPro" id="IPR029065">
    <property type="entry name" value="Enolase_C-like"/>
</dbReference>
<dbReference type="InterPro" id="IPR034593">
    <property type="entry name" value="DgoD-like"/>
</dbReference>
<dbReference type="RefSeq" id="WP_132012461.1">
    <property type="nucleotide sequence ID" value="NZ_SLUN01000002.1"/>
</dbReference>
<proteinExistence type="predicted"/>
<name>A0A4R1SA94_HYDET</name>
<dbReference type="AlphaFoldDB" id="A0A4R1SA94"/>
<dbReference type="Gene3D" id="3.30.390.10">
    <property type="entry name" value="Enolase-like, N-terminal domain"/>
    <property type="match status" value="1"/>
</dbReference>
<dbReference type="InterPro" id="IPR036849">
    <property type="entry name" value="Enolase-like_C_sf"/>
</dbReference>
<accession>A0A4R1SA94</accession>
<dbReference type="NCBIfam" id="NF010624">
    <property type="entry name" value="PRK14017.1"/>
    <property type="match status" value="1"/>
</dbReference>
<dbReference type="InterPro" id="IPR018110">
    <property type="entry name" value="Mandel_Rmase/mucon_lact_enz_CS"/>
</dbReference>
<evidence type="ECO:0000313" key="5">
    <source>
        <dbReference type="Proteomes" id="UP000295008"/>
    </source>
</evidence>
<gene>
    <name evidence="4" type="ORF">EDC14_100222</name>
</gene>
<dbReference type="InterPro" id="IPR029017">
    <property type="entry name" value="Enolase-like_N"/>
</dbReference>
<dbReference type="PANTHER" id="PTHR48080">
    <property type="entry name" value="D-GALACTONATE DEHYDRATASE-RELATED"/>
    <property type="match status" value="1"/>
</dbReference>
<sequence length="372" mass="41458">MKITQLELLMVKPRWMFLKMHTDTGLIGYGEPIVEGHTHAVAATIKAFENYLIGQDPRRIEHHWQALYRGGFYRGGPVLTSAISGIEQAMWDILGKSLGVPVYQLLGGAVRDRFRIYSHLGGATAEELVANARQKLAGGFTTLKFSFDAPIRFMEPQAFIENCVHMFKSLREAVGKEVDIAIDFHGRFSPALAKRLIQALEPYYPLFIEEPCLPENVDTMVEIARSTTIPIATGERLFTKWGFRQVLEKQAVAIVQPDLCHAGGILEGKKIAAMAECYYMAVAPHNPLGPISLAAALQLDACIPNFLIQEQVTLGEGYLKEPFRMVDGCIAISEKPGLGIELDDEKVNALRYPGDWETPRVWDRQDGSVADW</sequence>
<dbReference type="SMART" id="SM00922">
    <property type="entry name" value="MR_MLE"/>
    <property type="match status" value="1"/>
</dbReference>
<dbReference type="InterPro" id="IPR013342">
    <property type="entry name" value="Mandelate_racemase_C"/>
</dbReference>
<dbReference type="Pfam" id="PF13378">
    <property type="entry name" value="MR_MLE_C"/>
    <property type="match status" value="1"/>
</dbReference>
<reference evidence="4 5" key="1">
    <citation type="submission" date="2019-03" db="EMBL/GenBank/DDBJ databases">
        <title>Genomic Encyclopedia of Type Strains, Phase IV (KMG-IV): sequencing the most valuable type-strain genomes for metagenomic binning, comparative biology and taxonomic classification.</title>
        <authorList>
            <person name="Goeker M."/>
        </authorList>
    </citation>
    <scope>NUCLEOTIDE SEQUENCE [LARGE SCALE GENOMIC DNA]</scope>
    <source>
        <strain evidence="4 5">LX-B</strain>
    </source>
</reference>
<dbReference type="Pfam" id="PF02746">
    <property type="entry name" value="MR_MLE_N"/>
    <property type="match status" value="1"/>
</dbReference>
<keyword evidence="5" id="KW-1185">Reference proteome</keyword>
<evidence type="ECO:0000259" key="3">
    <source>
        <dbReference type="SMART" id="SM00922"/>
    </source>
</evidence>
<comment type="caution">
    <text evidence="4">The sequence shown here is derived from an EMBL/GenBank/DDBJ whole genome shotgun (WGS) entry which is preliminary data.</text>
</comment>
<dbReference type="PROSITE" id="PS00909">
    <property type="entry name" value="MR_MLE_2"/>
    <property type="match status" value="1"/>
</dbReference>
<evidence type="ECO:0000256" key="2">
    <source>
        <dbReference type="ARBA" id="ARBA00023239"/>
    </source>
</evidence>
<evidence type="ECO:0000256" key="1">
    <source>
        <dbReference type="ARBA" id="ARBA00022723"/>
    </source>
</evidence>
<evidence type="ECO:0000313" key="4">
    <source>
        <dbReference type="EMBL" id="TCL76269.1"/>
    </source>
</evidence>
<dbReference type="SUPFAM" id="SSF51604">
    <property type="entry name" value="Enolase C-terminal domain-like"/>
    <property type="match status" value="1"/>
</dbReference>
<keyword evidence="2" id="KW-0456">Lyase</keyword>
<dbReference type="OrthoDB" id="9775391at2"/>
<dbReference type="InterPro" id="IPR013341">
    <property type="entry name" value="Mandelate_racemase_N_dom"/>
</dbReference>
<dbReference type="GO" id="GO:0046872">
    <property type="term" value="F:metal ion binding"/>
    <property type="evidence" value="ECO:0007669"/>
    <property type="project" value="UniProtKB-KW"/>
</dbReference>
<dbReference type="GO" id="GO:0009063">
    <property type="term" value="P:amino acid catabolic process"/>
    <property type="evidence" value="ECO:0007669"/>
    <property type="project" value="InterPro"/>
</dbReference>
<dbReference type="EMBL" id="SLUN01000002">
    <property type="protein sequence ID" value="TCL76269.1"/>
    <property type="molecule type" value="Genomic_DNA"/>
</dbReference>
<dbReference type="GO" id="GO:0016829">
    <property type="term" value="F:lyase activity"/>
    <property type="evidence" value="ECO:0007669"/>
    <property type="project" value="UniProtKB-KW"/>
</dbReference>
<organism evidence="4 5">
    <name type="scientific">Hydrogenispora ethanolica</name>
    <dbReference type="NCBI Taxonomy" id="1082276"/>
    <lineage>
        <taxon>Bacteria</taxon>
        <taxon>Bacillati</taxon>
        <taxon>Bacillota</taxon>
        <taxon>Hydrogenispora</taxon>
    </lineage>
</organism>